<dbReference type="Pfam" id="PF00486">
    <property type="entry name" value="Trans_reg_C"/>
    <property type="match status" value="1"/>
</dbReference>
<dbReference type="AlphaFoldDB" id="A0A9W6GQ31"/>
<dbReference type="GO" id="GO:0006355">
    <property type="term" value="P:regulation of DNA-templated transcription"/>
    <property type="evidence" value="ECO:0007669"/>
    <property type="project" value="InterPro"/>
</dbReference>
<evidence type="ECO:0000256" key="6">
    <source>
        <dbReference type="PROSITE-ProRule" id="PRU00169"/>
    </source>
</evidence>
<dbReference type="InterPro" id="IPR036388">
    <property type="entry name" value="WH-like_DNA-bd_sf"/>
</dbReference>
<feature type="domain" description="OmpR/PhoB-type" evidence="9">
    <location>
        <begin position="124"/>
        <end position="218"/>
    </location>
</feature>
<keyword evidence="11" id="KW-1185">Reference proteome</keyword>
<dbReference type="SMART" id="SM00448">
    <property type="entry name" value="REC"/>
    <property type="match status" value="1"/>
</dbReference>
<keyword evidence="3" id="KW-0805">Transcription regulation</keyword>
<dbReference type="Pfam" id="PF00072">
    <property type="entry name" value="Response_reg"/>
    <property type="match status" value="1"/>
</dbReference>
<dbReference type="InterPro" id="IPR001867">
    <property type="entry name" value="OmpR/PhoB-type_DNA-bd"/>
</dbReference>
<evidence type="ECO:0000256" key="5">
    <source>
        <dbReference type="ARBA" id="ARBA00023163"/>
    </source>
</evidence>
<dbReference type="PROSITE" id="PS50110">
    <property type="entry name" value="RESPONSE_REGULATORY"/>
    <property type="match status" value="1"/>
</dbReference>
<evidence type="ECO:0000256" key="4">
    <source>
        <dbReference type="ARBA" id="ARBA00023125"/>
    </source>
</evidence>
<dbReference type="SUPFAM" id="SSF52172">
    <property type="entry name" value="CheY-like"/>
    <property type="match status" value="1"/>
</dbReference>
<dbReference type="CDD" id="cd17574">
    <property type="entry name" value="REC_OmpR"/>
    <property type="match status" value="1"/>
</dbReference>
<dbReference type="Gene3D" id="6.10.250.690">
    <property type="match status" value="1"/>
</dbReference>
<dbReference type="InterPro" id="IPR001789">
    <property type="entry name" value="Sig_transdc_resp-reg_receiver"/>
</dbReference>
<dbReference type="GO" id="GO:0005829">
    <property type="term" value="C:cytosol"/>
    <property type="evidence" value="ECO:0007669"/>
    <property type="project" value="TreeGrafter"/>
</dbReference>
<evidence type="ECO:0000259" key="9">
    <source>
        <dbReference type="PROSITE" id="PS51755"/>
    </source>
</evidence>
<evidence type="ECO:0000313" key="11">
    <source>
        <dbReference type="Proteomes" id="UP001144471"/>
    </source>
</evidence>
<feature type="DNA-binding region" description="OmpR/PhoB-type" evidence="7">
    <location>
        <begin position="124"/>
        <end position="218"/>
    </location>
</feature>
<dbReference type="Gene3D" id="3.40.50.2300">
    <property type="match status" value="1"/>
</dbReference>
<feature type="modified residue" description="4-aspartylphosphate" evidence="6">
    <location>
        <position position="53"/>
    </location>
</feature>
<evidence type="ECO:0000256" key="2">
    <source>
        <dbReference type="ARBA" id="ARBA00023012"/>
    </source>
</evidence>
<dbReference type="Proteomes" id="UP001144471">
    <property type="component" value="Unassembled WGS sequence"/>
</dbReference>
<dbReference type="PANTHER" id="PTHR48111:SF73">
    <property type="entry name" value="ALKALINE PHOSPHATASE SYNTHESIS TRANSCRIPTIONAL REGULATORY PROTEIN PHOP"/>
    <property type="match status" value="1"/>
</dbReference>
<accession>A0A9W6GQ31</accession>
<evidence type="ECO:0000256" key="1">
    <source>
        <dbReference type="ARBA" id="ARBA00022553"/>
    </source>
</evidence>
<dbReference type="PANTHER" id="PTHR48111">
    <property type="entry name" value="REGULATOR OF RPOS"/>
    <property type="match status" value="1"/>
</dbReference>
<dbReference type="FunFam" id="3.40.50.2300:FF:000001">
    <property type="entry name" value="DNA-binding response regulator PhoB"/>
    <property type="match status" value="1"/>
</dbReference>
<evidence type="ECO:0000313" key="10">
    <source>
        <dbReference type="EMBL" id="GLI58091.1"/>
    </source>
</evidence>
<dbReference type="GO" id="GO:0000156">
    <property type="term" value="F:phosphorelay response regulator activity"/>
    <property type="evidence" value="ECO:0007669"/>
    <property type="project" value="TreeGrafter"/>
</dbReference>
<dbReference type="CDD" id="cd00383">
    <property type="entry name" value="trans_reg_C"/>
    <property type="match status" value="1"/>
</dbReference>
<dbReference type="GO" id="GO:0000976">
    <property type="term" value="F:transcription cis-regulatory region binding"/>
    <property type="evidence" value="ECO:0007669"/>
    <property type="project" value="TreeGrafter"/>
</dbReference>
<evidence type="ECO:0000259" key="8">
    <source>
        <dbReference type="PROSITE" id="PS50110"/>
    </source>
</evidence>
<sequence>MAKKILLVEDDWKLRRIAGDFLKAHGYEVLEAEDGERALEVYYSEKVDLAILDIMLPKMDGWEVCREIRIENTELPVIMLTAKGEEEDVLKGYELEADEYITKPVSLKVLMAKVKALLRRNGAVEVMTFEDLTIDNTSHSVRLNEVEIELSSKEYELLYYMASNKGIALSREKIITALWGYDYDGDVRAVDSQIKRIRKKLEGRFIHTVRGVGYKFEVQS</sequence>
<dbReference type="InterPro" id="IPR011006">
    <property type="entry name" value="CheY-like_superfamily"/>
</dbReference>
<keyword evidence="1 6" id="KW-0597">Phosphoprotein</keyword>
<dbReference type="EMBL" id="BSDY01000033">
    <property type="protein sequence ID" value="GLI58091.1"/>
    <property type="molecule type" value="Genomic_DNA"/>
</dbReference>
<reference evidence="10" key="1">
    <citation type="submission" date="2022-12" db="EMBL/GenBank/DDBJ databases">
        <title>Reference genome sequencing for broad-spectrum identification of bacterial and archaeal isolates by mass spectrometry.</title>
        <authorList>
            <person name="Sekiguchi Y."/>
            <person name="Tourlousse D.M."/>
        </authorList>
    </citation>
    <scope>NUCLEOTIDE SEQUENCE</scope>
    <source>
        <strain evidence="10">10succ1</strain>
    </source>
</reference>
<dbReference type="Gene3D" id="1.10.10.10">
    <property type="entry name" value="Winged helix-like DNA-binding domain superfamily/Winged helix DNA-binding domain"/>
    <property type="match status" value="1"/>
</dbReference>
<dbReference type="SMART" id="SM00862">
    <property type="entry name" value="Trans_reg_C"/>
    <property type="match status" value="1"/>
</dbReference>
<protein>
    <submittedName>
        <fullName evidence="10">DNA-binding response regulator</fullName>
    </submittedName>
</protein>
<dbReference type="FunFam" id="1.10.10.10:FF:000018">
    <property type="entry name" value="DNA-binding response regulator ResD"/>
    <property type="match status" value="1"/>
</dbReference>
<proteinExistence type="predicted"/>
<comment type="caution">
    <text evidence="10">The sequence shown here is derived from an EMBL/GenBank/DDBJ whole genome shotgun (WGS) entry which is preliminary data.</text>
</comment>
<evidence type="ECO:0000256" key="3">
    <source>
        <dbReference type="ARBA" id="ARBA00023015"/>
    </source>
</evidence>
<feature type="domain" description="Response regulatory" evidence="8">
    <location>
        <begin position="4"/>
        <end position="118"/>
    </location>
</feature>
<evidence type="ECO:0000256" key="7">
    <source>
        <dbReference type="PROSITE-ProRule" id="PRU01091"/>
    </source>
</evidence>
<name>A0A9W6GQ31_9FUSO</name>
<dbReference type="RefSeq" id="WP_281837765.1">
    <property type="nucleotide sequence ID" value="NZ_BSDY01000033.1"/>
</dbReference>
<keyword evidence="5" id="KW-0804">Transcription</keyword>
<dbReference type="InterPro" id="IPR039420">
    <property type="entry name" value="WalR-like"/>
</dbReference>
<dbReference type="GO" id="GO:0032993">
    <property type="term" value="C:protein-DNA complex"/>
    <property type="evidence" value="ECO:0007669"/>
    <property type="project" value="TreeGrafter"/>
</dbReference>
<keyword evidence="4 7" id="KW-0238">DNA-binding</keyword>
<dbReference type="PROSITE" id="PS51755">
    <property type="entry name" value="OMPR_PHOB"/>
    <property type="match status" value="1"/>
</dbReference>
<organism evidence="10 11">
    <name type="scientific">Propionigenium maris DSM 9537</name>
    <dbReference type="NCBI Taxonomy" id="1123000"/>
    <lineage>
        <taxon>Bacteria</taxon>
        <taxon>Fusobacteriati</taxon>
        <taxon>Fusobacteriota</taxon>
        <taxon>Fusobacteriia</taxon>
        <taxon>Fusobacteriales</taxon>
        <taxon>Fusobacteriaceae</taxon>
        <taxon>Propionigenium</taxon>
    </lineage>
</organism>
<gene>
    <name evidence="10" type="ORF">PM10SUCC1_36050</name>
</gene>
<keyword evidence="2" id="KW-0902">Two-component regulatory system</keyword>